<dbReference type="Proteomes" id="UP000054995">
    <property type="component" value="Unassembled WGS sequence"/>
</dbReference>
<protein>
    <submittedName>
        <fullName evidence="1">Uncharacterized protein</fullName>
    </submittedName>
</protein>
<comment type="caution">
    <text evidence="1">The sequence shown here is derived from an EMBL/GenBank/DDBJ whole genome shotgun (WGS) entry which is preliminary data.</text>
</comment>
<keyword evidence="2" id="KW-1185">Reference proteome</keyword>
<sequence length="66" mass="7757">MLIYYAQLQNLSFISIDVLLSYIALNMPYRENKARLASRKQRIQKLMPVVSMKNILRKLLTVEIDS</sequence>
<organism evidence="1 2">
    <name type="scientific">Trichinella pseudospiralis</name>
    <name type="common">Parasitic roundworm</name>
    <dbReference type="NCBI Taxonomy" id="6337"/>
    <lineage>
        <taxon>Eukaryota</taxon>
        <taxon>Metazoa</taxon>
        <taxon>Ecdysozoa</taxon>
        <taxon>Nematoda</taxon>
        <taxon>Enoplea</taxon>
        <taxon>Dorylaimia</taxon>
        <taxon>Trichinellida</taxon>
        <taxon>Trichinellidae</taxon>
        <taxon>Trichinella</taxon>
    </lineage>
</organism>
<reference evidence="1 2" key="1">
    <citation type="submission" date="2015-01" db="EMBL/GenBank/DDBJ databases">
        <title>Evolution of Trichinella species and genotypes.</title>
        <authorList>
            <person name="Korhonen P.K."/>
            <person name="Edoardo P."/>
            <person name="Giuseppe L.R."/>
            <person name="Gasser R.B."/>
        </authorList>
    </citation>
    <scope>NUCLEOTIDE SEQUENCE [LARGE SCALE GENOMIC DNA]</scope>
    <source>
        <strain evidence="1">ISS470</strain>
    </source>
</reference>
<evidence type="ECO:0000313" key="1">
    <source>
        <dbReference type="EMBL" id="KRY93288.1"/>
    </source>
</evidence>
<dbReference type="EMBL" id="JYDT01000003">
    <property type="protein sequence ID" value="KRY93288.1"/>
    <property type="molecule type" value="Genomic_DNA"/>
</dbReference>
<proteinExistence type="predicted"/>
<accession>A0A0V1G4R0</accession>
<gene>
    <name evidence="1" type="ORF">T4D_662</name>
</gene>
<name>A0A0V1G4R0_TRIPS</name>
<dbReference type="AlphaFoldDB" id="A0A0V1G4R0"/>
<evidence type="ECO:0000313" key="2">
    <source>
        <dbReference type="Proteomes" id="UP000054995"/>
    </source>
</evidence>